<dbReference type="OrthoDB" id="1736837at2759"/>
<protein>
    <recommendedName>
        <fullName evidence="6">Prolyl 4-hydroxylase alpha subunit domain-containing protein</fullName>
    </recommendedName>
</protein>
<comment type="caution">
    <text evidence="7">The sequence shown here is derived from an EMBL/GenBank/DDBJ whole genome shotgun (WGS) entry which is preliminary data.</text>
</comment>
<feature type="domain" description="Prolyl 4-hydroxylase alpha subunit" evidence="6">
    <location>
        <begin position="156"/>
        <end position="335"/>
    </location>
</feature>
<dbReference type="GO" id="GO:0016705">
    <property type="term" value="F:oxidoreductase activity, acting on paired donors, with incorporation or reduction of molecular oxygen"/>
    <property type="evidence" value="ECO:0007669"/>
    <property type="project" value="InterPro"/>
</dbReference>
<proteinExistence type="predicted"/>
<dbReference type="GO" id="GO:0005506">
    <property type="term" value="F:iron ion binding"/>
    <property type="evidence" value="ECO:0007669"/>
    <property type="project" value="InterPro"/>
</dbReference>
<dbReference type="GO" id="GO:0051213">
    <property type="term" value="F:dioxygenase activity"/>
    <property type="evidence" value="ECO:0007669"/>
    <property type="project" value="UniProtKB-KW"/>
</dbReference>
<dbReference type="EMBL" id="CABITT030000004">
    <property type="protein sequence ID" value="VVB00868.1"/>
    <property type="molecule type" value="Genomic_DNA"/>
</dbReference>
<dbReference type="PANTHER" id="PTHR24014">
    <property type="entry name" value="2-OXOGLUTARATE AND IRON-DEPENDENT OXYGENASE DOMAIN-CONTAINING PROTEIN 2"/>
    <property type="match status" value="1"/>
</dbReference>
<dbReference type="InterPro" id="IPR006620">
    <property type="entry name" value="Pro_4_hyd_alph"/>
</dbReference>
<name>A0A565BI68_9BRAS</name>
<dbReference type="Proteomes" id="UP000489600">
    <property type="component" value="Unassembled WGS sequence"/>
</dbReference>
<dbReference type="GO" id="GO:0031418">
    <property type="term" value="F:L-ascorbic acid binding"/>
    <property type="evidence" value="ECO:0007669"/>
    <property type="project" value="UniProtKB-KW"/>
</dbReference>
<keyword evidence="2" id="KW-0847">Vitamin C</keyword>
<evidence type="ECO:0000256" key="4">
    <source>
        <dbReference type="ARBA" id="ARBA00023002"/>
    </source>
</evidence>
<evidence type="ECO:0000313" key="8">
    <source>
        <dbReference type="Proteomes" id="UP000489600"/>
    </source>
</evidence>
<organism evidence="7 8">
    <name type="scientific">Arabis nemorensis</name>
    <dbReference type="NCBI Taxonomy" id="586526"/>
    <lineage>
        <taxon>Eukaryota</taxon>
        <taxon>Viridiplantae</taxon>
        <taxon>Streptophyta</taxon>
        <taxon>Embryophyta</taxon>
        <taxon>Tracheophyta</taxon>
        <taxon>Spermatophyta</taxon>
        <taxon>Magnoliopsida</taxon>
        <taxon>eudicotyledons</taxon>
        <taxon>Gunneridae</taxon>
        <taxon>Pentapetalae</taxon>
        <taxon>rosids</taxon>
        <taxon>malvids</taxon>
        <taxon>Brassicales</taxon>
        <taxon>Brassicaceae</taxon>
        <taxon>Arabideae</taxon>
        <taxon>Arabis</taxon>
    </lineage>
</organism>
<dbReference type="PANTHER" id="PTHR24014:SF4">
    <property type="entry name" value="2-OXOGLUTARATE AND IRON-DEPENDENT OXYGENASE DOMAIN-CONTAINING PROTEIN 2"/>
    <property type="match status" value="1"/>
</dbReference>
<reference evidence="7" key="1">
    <citation type="submission" date="2019-07" db="EMBL/GenBank/DDBJ databases">
        <authorList>
            <person name="Dittberner H."/>
        </authorList>
    </citation>
    <scope>NUCLEOTIDE SEQUENCE [LARGE SCALE GENOMIC DNA]</scope>
</reference>
<keyword evidence="3" id="KW-0223">Dioxygenase</keyword>
<sequence>MSIDRREEMTVDGDGSVGGGDTPLPDFTPAETVSQSLRRIPNNEHKPESYEDLELEFSPCLFSSLEKYLPLNMLSSNRDEKVKFMSSILLKYLPRGERSRVRRHKEYKQNIISNYQRLNKELYTLDPTFFFLPSFLKAIDENTEESFRSIISEPFPGVYVFKMLQPDFCEMMLSEVENFGKWVNETKLRIIRPNTMTNYGAVLDDFGLDSMLDQLIEGFILPLSKGKSIYDFNALERFVTLLGLSEHHSLEKARVNIRFSIKVTLNACLGKEFLGGELYFRGTRCEKHVNTDAKPEETFDYSHIPGQAILHRGRHRHGARATISGHRVNMILWCRSSIFREMKTYQKGFPNWCGECSREKKETQMQTLAAKRKELIRIESKARDQ</sequence>
<comment type="cofactor">
    <cofactor evidence="1">
        <name>L-ascorbate</name>
        <dbReference type="ChEBI" id="CHEBI:38290"/>
    </cofactor>
</comment>
<accession>A0A565BI68</accession>
<evidence type="ECO:0000256" key="5">
    <source>
        <dbReference type="SAM" id="MobiDB-lite"/>
    </source>
</evidence>
<feature type="region of interest" description="Disordered" evidence="5">
    <location>
        <begin position="1"/>
        <end position="45"/>
    </location>
</feature>
<dbReference type="Pfam" id="PF25238">
    <property type="entry name" value="OGFOD2-like"/>
    <property type="match status" value="1"/>
</dbReference>
<keyword evidence="8" id="KW-1185">Reference proteome</keyword>
<evidence type="ECO:0000256" key="1">
    <source>
        <dbReference type="ARBA" id="ARBA00001961"/>
    </source>
</evidence>
<gene>
    <name evidence="7" type="ORF">ANE_LOCUS11312</name>
</gene>
<dbReference type="SMART" id="SM00702">
    <property type="entry name" value="P4Hc"/>
    <property type="match status" value="1"/>
</dbReference>
<evidence type="ECO:0000256" key="3">
    <source>
        <dbReference type="ARBA" id="ARBA00022964"/>
    </source>
</evidence>
<keyword evidence="4" id="KW-0560">Oxidoreductase</keyword>
<evidence type="ECO:0000259" key="6">
    <source>
        <dbReference type="SMART" id="SM00702"/>
    </source>
</evidence>
<evidence type="ECO:0000313" key="7">
    <source>
        <dbReference type="EMBL" id="VVB00868.1"/>
    </source>
</evidence>
<evidence type="ECO:0000256" key="2">
    <source>
        <dbReference type="ARBA" id="ARBA00022896"/>
    </source>
</evidence>
<dbReference type="AlphaFoldDB" id="A0A565BI68"/>